<dbReference type="GO" id="GO:0000155">
    <property type="term" value="F:phosphorelay sensor kinase activity"/>
    <property type="evidence" value="ECO:0007669"/>
    <property type="project" value="InterPro"/>
</dbReference>
<dbReference type="PANTHER" id="PTHR45453">
    <property type="entry name" value="PHOSPHATE REGULON SENSOR PROTEIN PHOR"/>
    <property type="match status" value="1"/>
</dbReference>
<evidence type="ECO:0000313" key="10">
    <source>
        <dbReference type="Proteomes" id="UP000178127"/>
    </source>
</evidence>
<dbReference type="Gene3D" id="1.10.287.130">
    <property type="match status" value="1"/>
</dbReference>
<evidence type="ECO:0000313" key="9">
    <source>
        <dbReference type="EMBL" id="OGC53311.1"/>
    </source>
</evidence>
<keyword evidence="7" id="KW-0472">Membrane</keyword>
<dbReference type="FunFam" id="3.30.565.10:FF:000006">
    <property type="entry name" value="Sensor histidine kinase WalK"/>
    <property type="match status" value="1"/>
</dbReference>
<evidence type="ECO:0000256" key="3">
    <source>
        <dbReference type="ARBA" id="ARBA00022553"/>
    </source>
</evidence>
<comment type="caution">
    <text evidence="9">The sequence shown here is derived from an EMBL/GenBank/DDBJ whole genome shotgun (WGS) entry which is preliminary data.</text>
</comment>
<evidence type="ECO:0000259" key="8">
    <source>
        <dbReference type="PROSITE" id="PS50109"/>
    </source>
</evidence>
<reference evidence="9 10" key="1">
    <citation type="journal article" date="2016" name="Nat. Commun.">
        <title>Thousands of microbial genomes shed light on interconnected biogeochemical processes in an aquifer system.</title>
        <authorList>
            <person name="Anantharaman K."/>
            <person name="Brown C.T."/>
            <person name="Hug L.A."/>
            <person name="Sharon I."/>
            <person name="Castelle C.J."/>
            <person name="Probst A.J."/>
            <person name="Thomas B.C."/>
            <person name="Singh A."/>
            <person name="Wilkins M.J."/>
            <person name="Karaoz U."/>
            <person name="Brodie E.L."/>
            <person name="Williams K.H."/>
            <person name="Hubbard S.S."/>
            <person name="Banfield J.F."/>
        </authorList>
    </citation>
    <scope>NUCLEOTIDE SEQUENCE [LARGE SCALE GENOMIC DNA]</scope>
</reference>
<dbReference type="Proteomes" id="UP000178127">
    <property type="component" value="Unassembled WGS sequence"/>
</dbReference>
<keyword evidence="6" id="KW-0902">Two-component regulatory system</keyword>
<dbReference type="SUPFAM" id="SSF47384">
    <property type="entry name" value="Homodimeric domain of signal transducing histidine kinase"/>
    <property type="match status" value="1"/>
</dbReference>
<dbReference type="GO" id="GO:0005886">
    <property type="term" value="C:plasma membrane"/>
    <property type="evidence" value="ECO:0007669"/>
    <property type="project" value="TreeGrafter"/>
</dbReference>
<dbReference type="InterPro" id="IPR004358">
    <property type="entry name" value="Sig_transdc_His_kin-like_C"/>
</dbReference>
<dbReference type="InterPro" id="IPR005467">
    <property type="entry name" value="His_kinase_dom"/>
</dbReference>
<feature type="transmembrane region" description="Helical" evidence="7">
    <location>
        <begin position="63"/>
        <end position="85"/>
    </location>
</feature>
<dbReference type="PROSITE" id="PS50109">
    <property type="entry name" value="HIS_KIN"/>
    <property type="match status" value="1"/>
</dbReference>
<accession>A0A1F4V7W5</accession>
<organism evidence="9 10">
    <name type="scientific">candidate division WWE3 bacterium RIFCSPHIGHO2_02_FULL_38_14</name>
    <dbReference type="NCBI Taxonomy" id="1802620"/>
    <lineage>
        <taxon>Bacteria</taxon>
        <taxon>Katanobacteria</taxon>
    </lineage>
</organism>
<dbReference type="InterPro" id="IPR036097">
    <property type="entry name" value="HisK_dim/P_sf"/>
</dbReference>
<keyword evidence="4" id="KW-0808">Transferase</keyword>
<proteinExistence type="predicted"/>
<dbReference type="InterPro" id="IPR036890">
    <property type="entry name" value="HATPase_C_sf"/>
</dbReference>
<dbReference type="SMART" id="SM00388">
    <property type="entry name" value="HisKA"/>
    <property type="match status" value="1"/>
</dbReference>
<dbReference type="InterPro" id="IPR050351">
    <property type="entry name" value="BphY/WalK/GraS-like"/>
</dbReference>
<evidence type="ECO:0000256" key="2">
    <source>
        <dbReference type="ARBA" id="ARBA00012438"/>
    </source>
</evidence>
<evidence type="ECO:0000256" key="5">
    <source>
        <dbReference type="ARBA" id="ARBA00022777"/>
    </source>
</evidence>
<dbReference type="PANTHER" id="PTHR45453:SF1">
    <property type="entry name" value="PHOSPHATE REGULON SENSOR PROTEIN PHOR"/>
    <property type="match status" value="1"/>
</dbReference>
<dbReference type="Gene3D" id="3.30.565.10">
    <property type="entry name" value="Histidine kinase-like ATPase, C-terminal domain"/>
    <property type="match status" value="1"/>
</dbReference>
<dbReference type="SMART" id="SM00387">
    <property type="entry name" value="HATPase_c"/>
    <property type="match status" value="1"/>
</dbReference>
<dbReference type="CDD" id="cd00075">
    <property type="entry name" value="HATPase"/>
    <property type="match status" value="1"/>
</dbReference>
<name>A0A1F4V7W5_UNCKA</name>
<dbReference type="PRINTS" id="PR00344">
    <property type="entry name" value="BCTRLSENSOR"/>
</dbReference>
<dbReference type="Pfam" id="PF00512">
    <property type="entry name" value="HisKA"/>
    <property type="match status" value="1"/>
</dbReference>
<comment type="catalytic activity">
    <reaction evidence="1">
        <text>ATP + protein L-histidine = ADP + protein N-phospho-L-histidine.</text>
        <dbReference type="EC" id="2.7.13.3"/>
    </reaction>
</comment>
<dbReference type="AlphaFoldDB" id="A0A1F4V7W5"/>
<dbReference type="EMBL" id="MEVD01000015">
    <property type="protein sequence ID" value="OGC53311.1"/>
    <property type="molecule type" value="Genomic_DNA"/>
</dbReference>
<dbReference type="STRING" id="1802620.A3D91_02790"/>
<evidence type="ECO:0000256" key="6">
    <source>
        <dbReference type="ARBA" id="ARBA00023012"/>
    </source>
</evidence>
<dbReference type="GO" id="GO:0004721">
    <property type="term" value="F:phosphoprotein phosphatase activity"/>
    <property type="evidence" value="ECO:0007669"/>
    <property type="project" value="TreeGrafter"/>
</dbReference>
<dbReference type="GO" id="GO:0016036">
    <property type="term" value="P:cellular response to phosphate starvation"/>
    <property type="evidence" value="ECO:0007669"/>
    <property type="project" value="TreeGrafter"/>
</dbReference>
<keyword evidence="7" id="KW-1133">Transmembrane helix</keyword>
<dbReference type="InterPro" id="IPR003594">
    <property type="entry name" value="HATPase_dom"/>
</dbReference>
<sequence>MSVTISFSAFVYFGVKNVAQRALEVQSVRIERHFMNFKLNGIVERPFPRFDEDALNEISRKTLIILSVINAVILIGAGTLGYLLAGYTLKPIELMITKQKRFISDAAHELKTPLTAMKTDLEVSLRNKDLNINEAKKSMGSAVEEIDKLYYFSNKLLKQSKYQNGFTNEKMEKTDLDKLLINVISKMEKLSEEKHIRIISKLIQVKINAHKESLEQVFNNLIENAIKFSKPEQNIEVNLYTSEGYAKIEIIDYGIGIGDNDLPYIFEPFYQADKSRSKEIHKGYGLGLAISKEIVEKHGGTIEVQSKINEETKFTIKLPLR</sequence>
<evidence type="ECO:0000256" key="1">
    <source>
        <dbReference type="ARBA" id="ARBA00000085"/>
    </source>
</evidence>
<protein>
    <recommendedName>
        <fullName evidence="2">histidine kinase</fullName>
        <ecNumber evidence="2">2.7.13.3</ecNumber>
    </recommendedName>
</protein>
<keyword evidence="3" id="KW-0597">Phosphoprotein</keyword>
<dbReference type="CDD" id="cd00082">
    <property type="entry name" value="HisKA"/>
    <property type="match status" value="1"/>
</dbReference>
<feature type="domain" description="Histidine kinase" evidence="8">
    <location>
        <begin position="105"/>
        <end position="321"/>
    </location>
</feature>
<evidence type="ECO:0000256" key="4">
    <source>
        <dbReference type="ARBA" id="ARBA00022679"/>
    </source>
</evidence>
<dbReference type="InterPro" id="IPR003661">
    <property type="entry name" value="HisK_dim/P_dom"/>
</dbReference>
<gene>
    <name evidence="9" type="ORF">A3D91_02790</name>
</gene>
<dbReference type="SUPFAM" id="SSF55874">
    <property type="entry name" value="ATPase domain of HSP90 chaperone/DNA topoisomerase II/histidine kinase"/>
    <property type="match status" value="1"/>
</dbReference>
<dbReference type="Pfam" id="PF02518">
    <property type="entry name" value="HATPase_c"/>
    <property type="match status" value="1"/>
</dbReference>
<keyword evidence="7" id="KW-0812">Transmembrane</keyword>
<evidence type="ECO:0000256" key="7">
    <source>
        <dbReference type="SAM" id="Phobius"/>
    </source>
</evidence>
<dbReference type="EC" id="2.7.13.3" evidence="2"/>
<keyword evidence="5" id="KW-0418">Kinase</keyword>